<dbReference type="EMBL" id="JBBHLL010006576">
    <property type="protein sequence ID" value="KAK7794974.1"/>
    <property type="molecule type" value="Genomic_DNA"/>
</dbReference>
<reference evidence="3 4" key="1">
    <citation type="journal article" date="2023" name="bioRxiv">
        <title>Conserved and derived expression patterns and positive selection on dental genes reveal complex evolutionary context of ever-growing rodent molars.</title>
        <authorList>
            <person name="Calamari Z.T."/>
            <person name="Song A."/>
            <person name="Cohen E."/>
            <person name="Akter M."/>
            <person name="Roy R.D."/>
            <person name="Hallikas O."/>
            <person name="Christensen M.M."/>
            <person name="Li P."/>
            <person name="Marangoni P."/>
            <person name="Jernvall J."/>
            <person name="Klein O.D."/>
        </authorList>
    </citation>
    <scope>NUCLEOTIDE SEQUENCE [LARGE SCALE GENOMIC DNA]</scope>
    <source>
        <strain evidence="3">V071</strain>
    </source>
</reference>
<name>A0AAW0GTI1_MYOGA</name>
<keyword evidence="4" id="KW-1185">Reference proteome</keyword>
<dbReference type="SMART" id="SM00349">
    <property type="entry name" value="KRAB"/>
    <property type="match status" value="1"/>
</dbReference>
<evidence type="ECO:0000259" key="2">
    <source>
        <dbReference type="PROSITE" id="PS50805"/>
    </source>
</evidence>
<comment type="caution">
    <text evidence="3">The sequence shown here is derived from an EMBL/GenBank/DDBJ whole genome shotgun (WGS) entry which is preliminary data.</text>
</comment>
<evidence type="ECO:0000313" key="4">
    <source>
        <dbReference type="Proteomes" id="UP001488838"/>
    </source>
</evidence>
<dbReference type="InterPro" id="IPR001909">
    <property type="entry name" value="KRAB"/>
</dbReference>
<dbReference type="PANTHER" id="PTHR23232">
    <property type="entry name" value="KRAB DOMAIN C2H2 ZINC FINGER"/>
    <property type="match status" value="1"/>
</dbReference>
<protein>
    <recommendedName>
        <fullName evidence="2">KRAB domain-containing protein</fullName>
    </recommendedName>
</protein>
<evidence type="ECO:0000313" key="3">
    <source>
        <dbReference type="EMBL" id="KAK7794974.1"/>
    </source>
</evidence>
<dbReference type="InterPro" id="IPR050169">
    <property type="entry name" value="Krueppel_C2H2_ZnF"/>
</dbReference>
<dbReference type="Pfam" id="PF01352">
    <property type="entry name" value="KRAB"/>
    <property type="match status" value="1"/>
</dbReference>
<feature type="domain" description="KRAB" evidence="2">
    <location>
        <begin position="6"/>
        <end position="82"/>
    </location>
</feature>
<sequence length="137" mass="15609">MIENAVTYDDMHANFTWEEWTLLDPSQKNLYKDVMLETYRNLTTIVPSHSPYSLSSSLFSPKSSQGFLPLGKFKFLPTPSRSRKVNIQSDQDPRKPVHADKTRPSAIVNGFSVSPHVSHIQRIRPDHMLVQSQSSLP</sequence>
<gene>
    <name evidence="3" type="ORF">U0070_013466</name>
</gene>
<evidence type="ECO:0000256" key="1">
    <source>
        <dbReference type="SAM" id="MobiDB-lite"/>
    </source>
</evidence>
<dbReference type="InterPro" id="IPR036051">
    <property type="entry name" value="KRAB_dom_sf"/>
</dbReference>
<proteinExistence type="predicted"/>
<dbReference type="GO" id="GO:0006355">
    <property type="term" value="P:regulation of DNA-templated transcription"/>
    <property type="evidence" value="ECO:0007669"/>
    <property type="project" value="InterPro"/>
</dbReference>
<dbReference type="Gene3D" id="6.10.140.140">
    <property type="match status" value="1"/>
</dbReference>
<dbReference type="PROSITE" id="PS50805">
    <property type="entry name" value="KRAB"/>
    <property type="match status" value="1"/>
</dbReference>
<dbReference type="PANTHER" id="PTHR23232:SF151">
    <property type="entry name" value="EXPRESSED SEQUENCE AW146154-RELATED"/>
    <property type="match status" value="1"/>
</dbReference>
<feature type="region of interest" description="Disordered" evidence="1">
    <location>
        <begin position="79"/>
        <end position="105"/>
    </location>
</feature>
<accession>A0AAW0GTI1</accession>
<dbReference type="SUPFAM" id="SSF109640">
    <property type="entry name" value="KRAB domain (Kruppel-associated box)"/>
    <property type="match status" value="1"/>
</dbReference>
<dbReference type="CDD" id="cd07765">
    <property type="entry name" value="KRAB_A-box"/>
    <property type="match status" value="1"/>
</dbReference>
<feature type="compositionally biased region" description="Basic and acidic residues" evidence="1">
    <location>
        <begin position="91"/>
        <end position="103"/>
    </location>
</feature>
<organism evidence="3 4">
    <name type="scientific">Myodes glareolus</name>
    <name type="common">Bank vole</name>
    <name type="synonym">Clethrionomys glareolus</name>
    <dbReference type="NCBI Taxonomy" id="447135"/>
    <lineage>
        <taxon>Eukaryota</taxon>
        <taxon>Metazoa</taxon>
        <taxon>Chordata</taxon>
        <taxon>Craniata</taxon>
        <taxon>Vertebrata</taxon>
        <taxon>Euteleostomi</taxon>
        <taxon>Mammalia</taxon>
        <taxon>Eutheria</taxon>
        <taxon>Euarchontoglires</taxon>
        <taxon>Glires</taxon>
        <taxon>Rodentia</taxon>
        <taxon>Myomorpha</taxon>
        <taxon>Muroidea</taxon>
        <taxon>Cricetidae</taxon>
        <taxon>Arvicolinae</taxon>
        <taxon>Myodes</taxon>
    </lineage>
</organism>
<dbReference type="Proteomes" id="UP001488838">
    <property type="component" value="Unassembled WGS sequence"/>
</dbReference>
<dbReference type="AlphaFoldDB" id="A0AAW0GTI1"/>